<organism evidence="1 2">
    <name type="scientific">Haloquadratum walsbyi J07HQW1</name>
    <dbReference type="NCBI Taxonomy" id="1238424"/>
    <lineage>
        <taxon>Archaea</taxon>
        <taxon>Methanobacteriati</taxon>
        <taxon>Methanobacteriota</taxon>
        <taxon>Stenosarchaea group</taxon>
        <taxon>Halobacteria</taxon>
        <taxon>Halobacteriales</taxon>
        <taxon>Haloferacaceae</taxon>
        <taxon>Haloquadratum</taxon>
    </lineage>
</organism>
<name>U1PI40_9EURY</name>
<gene>
    <name evidence="1" type="ORF">J07HQW1_01860</name>
</gene>
<reference evidence="1 2" key="1">
    <citation type="journal article" date="2013" name="PLoS ONE">
        <title>Assembly-driven community genomics of a hypersaline microbial ecosystem.</title>
        <authorList>
            <person name="Podell S."/>
            <person name="Ugalde J.A."/>
            <person name="Narasingarao P."/>
            <person name="Banfield J.F."/>
            <person name="Heidelberg K.B."/>
            <person name="Allen E.E."/>
        </authorList>
    </citation>
    <scope>NUCLEOTIDE SEQUENCE [LARGE SCALE GENOMIC DNA]</scope>
    <source>
        <strain evidence="2">J07HQW1</strain>
    </source>
</reference>
<proteinExistence type="predicted"/>
<dbReference type="EMBL" id="KE356560">
    <property type="protein sequence ID" value="ERG91826.1"/>
    <property type="molecule type" value="Genomic_DNA"/>
</dbReference>
<evidence type="ECO:0000313" key="1">
    <source>
        <dbReference type="EMBL" id="ERG91826.1"/>
    </source>
</evidence>
<dbReference type="AlphaFoldDB" id="U1PI40"/>
<accession>U1PI40</accession>
<dbReference type="Proteomes" id="UP000030649">
    <property type="component" value="Unassembled WGS sequence"/>
</dbReference>
<protein>
    <submittedName>
        <fullName evidence="1">Uncharacterized protein</fullName>
    </submittedName>
</protein>
<dbReference type="STRING" id="1238424.J07HQW1_01860"/>
<sequence>MVHRQDDRLHGQVVAYEGDRPVETAKNGILRVGSHSKYGFGELRVKPVKPRSNQYQTSEKKTKLTG</sequence>
<dbReference type="HOGENOM" id="CLU_2820752_0_0_2"/>
<evidence type="ECO:0000313" key="2">
    <source>
        <dbReference type="Proteomes" id="UP000030649"/>
    </source>
</evidence>